<evidence type="ECO:0000313" key="2">
    <source>
        <dbReference type="Proteomes" id="UP000789901"/>
    </source>
</evidence>
<name>A0ABN7UY52_GIGMA</name>
<feature type="non-terminal residue" evidence="1">
    <location>
        <position position="124"/>
    </location>
</feature>
<reference evidence="1 2" key="1">
    <citation type="submission" date="2021-06" db="EMBL/GenBank/DDBJ databases">
        <authorList>
            <person name="Kallberg Y."/>
            <person name="Tangrot J."/>
            <person name="Rosling A."/>
        </authorList>
    </citation>
    <scope>NUCLEOTIDE SEQUENCE [LARGE SCALE GENOMIC DNA]</scope>
    <source>
        <strain evidence="1 2">120-4 pot B 10/14</strain>
    </source>
</reference>
<gene>
    <name evidence="1" type="ORF">GMARGA_LOCUS12098</name>
</gene>
<comment type="caution">
    <text evidence="1">The sequence shown here is derived from an EMBL/GenBank/DDBJ whole genome shotgun (WGS) entry which is preliminary data.</text>
</comment>
<evidence type="ECO:0000313" key="1">
    <source>
        <dbReference type="EMBL" id="CAG8700583.1"/>
    </source>
</evidence>
<proteinExistence type="predicted"/>
<dbReference type="Proteomes" id="UP000789901">
    <property type="component" value="Unassembled WGS sequence"/>
</dbReference>
<organism evidence="1 2">
    <name type="scientific">Gigaspora margarita</name>
    <dbReference type="NCBI Taxonomy" id="4874"/>
    <lineage>
        <taxon>Eukaryota</taxon>
        <taxon>Fungi</taxon>
        <taxon>Fungi incertae sedis</taxon>
        <taxon>Mucoromycota</taxon>
        <taxon>Glomeromycotina</taxon>
        <taxon>Glomeromycetes</taxon>
        <taxon>Diversisporales</taxon>
        <taxon>Gigasporaceae</taxon>
        <taxon>Gigaspora</taxon>
    </lineage>
</organism>
<sequence length="124" mass="13932">GPTQSTPFQTCPDNPLANLPISQIYQENNQDPEFSISPIPQSIFTLAPEGLDNLARPSYSSTLPPYNENTTQVQFPPHILLPSSPLTTIQLDQPLSQSNTPPLIPYQDFFKILIQYNIFDILLY</sequence>
<protein>
    <submittedName>
        <fullName evidence="1">37254_t:CDS:1</fullName>
    </submittedName>
</protein>
<feature type="non-terminal residue" evidence="1">
    <location>
        <position position="1"/>
    </location>
</feature>
<keyword evidence="2" id="KW-1185">Reference proteome</keyword>
<dbReference type="EMBL" id="CAJVQB010007287">
    <property type="protein sequence ID" value="CAG8700583.1"/>
    <property type="molecule type" value="Genomic_DNA"/>
</dbReference>
<accession>A0ABN7UY52</accession>